<dbReference type="Proteomes" id="UP000631535">
    <property type="component" value="Unassembled WGS sequence"/>
</dbReference>
<sequence length="123" mass="13234">MGRRDGQTERELSRQAFVGDTAHAVRTEESSHLWFLRVRVEYEHQAGWREPGPYASCMNAARRADAEPAHGRPAAVRSRVLPEASGPPGPSGPSKVSAACPSTALPRTTARARTPQPDCASSS</sequence>
<dbReference type="EMBL" id="BMMP01000017">
    <property type="protein sequence ID" value="GGO55666.1"/>
    <property type="molecule type" value="Genomic_DNA"/>
</dbReference>
<name>A0ABQ2MPL4_9ACTN</name>
<keyword evidence="3" id="KW-1185">Reference proteome</keyword>
<feature type="compositionally biased region" description="Low complexity" evidence="1">
    <location>
        <begin position="101"/>
        <end position="115"/>
    </location>
</feature>
<proteinExistence type="predicted"/>
<protein>
    <submittedName>
        <fullName evidence="2">Uncharacterized protein</fullName>
    </submittedName>
</protein>
<evidence type="ECO:0000256" key="1">
    <source>
        <dbReference type="SAM" id="MobiDB-lite"/>
    </source>
</evidence>
<accession>A0ABQ2MPL4</accession>
<organism evidence="2 3">
    <name type="scientific">Streptomyces daqingensis</name>
    <dbReference type="NCBI Taxonomy" id="1472640"/>
    <lineage>
        <taxon>Bacteria</taxon>
        <taxon>Bacillati</taxon>
        <taxon>Actinomycetota</taxon>
        <taxon>Actinomycetes</taxon>
        <taxon>Kitasatosporales</taxon>
        <taxon>Streptomycetaceae</taxon>
        <taxon>Streptomyces</taxon>
    </lineage>
</organism>
<evidence type="ECO:0000313" key="2">
    <source>
        <dbReference type="EMBL" id="GGO55666.1"/>
    </source>
</evidence>
<reference evidence="3" key="1">
    <citation type="journal article" date="2019" name="Int. J. Syst. Evol. Microbiol.">
        <title>The Global Catalogue of Microorganisms (GCM) 10K type strain sequencing project: providing services to taxonomists for standard genome sequencing and annotation.</title>
        <authorList>
            <consortium name="The Broad Institute Genomics Platform"/>
            <consortium name="The Broad Institute Genome Sequencing Center for Infectious Disease"/>
            <person name="Wu L."/>
            <person name="Ma J."/>
        </authorList>
    </citation>
    <scope>NUCLEOTIDE SEQUENCE [LARGE SCALE GENOMIC DNA]</scope>
    <source>
        <strain evidence="3">CGMCC 4.7178</strain>
    </source>
</reference>
<evidence type="ECO:0000313" key="3">
    <source>
        <dbReference type="Proteomes" id="UP000631535"/>
    </source>
</evidence>
<comment type="caution">
    <text evidence="2">The sequence shown here is derived from an EMBL/GenBank/DDBJ whole genome shotgun (WGS) entry which is preliminary data.</text>
</comment>
<gene>
    <name evidence="2" type="ORF">GCM10012287_47470</name>
</gene>
<feature type="region of interest" description="Disordered" evidence="1">
    <location>
        <begin position="62"/>
        <end position="123"/>
    </location>
</feature>